<dbReference type="Pfam" id="PF03466">
    <property type="entry name" value="LysR_substrate"/>
    <property type="match status" value="1"/>
</dbReference>
<dbReference type="InterPro" id="IPR036390">
    <property type="entry name" value="WH_DNA-bd_sf"/>
</dbReference>
<dbReference type="Proteomes" id="UP000199542">
    <property type="component" value="Unassembled WGS sequence"/>
</dbReference>
<dbReference type="AlphaFoldDB" id="A0A1G4P5V4"/>
<protein>
    <submittedName>
        <fullName evidence="8">DNA-binding transcriptional regulator, LysR family</fullName>
    </submittedName>
</protein>
<dbReference type="Pfam" id="PF00126">
    <property type="entry name" value="HTH_1"/>
    <property type="match status" value="1"/>
</dbReference>
<sequence length="310" mass="33806">MSHPDLNLLITLNVLLTECSVAGAAKRLRLSPSAMSRALARLREATGDPLLVRAGRGLVATPRALELRERVGRLVQEGEAVLRPVETLDLTRLLRTFTLRNQDGFVENFGPDLIARVGEQAPGVQLRFVPKPDRDSAPLRDGSVDLETGVVGKAMGPELRAQALFRDRFVGVVRMGHPLCEVAMTPAVYAAGRHILISRRGLDRGPIDDALEPFGLKREIVTVVGGFSEALALARASDLIASVPGRYTGNLRDGMFSFPLPVSPPDITISLLWHPRTDADPAHRWLRECVREVCAGRSPVRAVSSSPSRW</sequence>
<evidence type="ECO:0000259" key="7">
    <source>
        <dbReference type="PROSITE" id="PS50931"/>
    </source>
</evidence>
<dbReference type="PANTHER" id="PTHR30118">
    <property type="entry name" value="HTH-TYPE TRANSCRIPTIONAL REGULATOR LEUO-RELATED"/>
    <property type="match status" value="1"/>
</dbReference>
<dbReference type="GO" id="GO:0003677">
    <property type="term" value="F:DNA binding"/>
    <property type="evidence" value="ECO:0007669"/>
    <property type="project" value="UniProtKB-KW"/>
</dbReference>
<keyword evidence="5" id="KW-0010">Activator</keyword>
<comment type="similarity">
    <text evidence="1">Belongs to the LysR transcriptional regulatory family.</text>
</comment>
<dbReference type="Gene3D" id="1.10.10.10">
    <property type="entry name" value="Winged helix-like DNA-binding domain superfamily/Winged helix DNA-binding domain"/>
    <property type="match status" value="1"/>
</dbReference>
<keyword evidence="3" id="KW-0805">Transcription regulation</keyword>
<accession>A0A1G4P5V4</accession>
<dbReference type="SUPFAM" id="SSF53850">
    <property type="entry name" value="Periplasmic binding protein-like II"/>
    <property type="match status" value="1"/>
</dbReference>
<dbReference type="PROSITE" id="PS50931">
    <property type="entry name" value="HTH_LYSR"/>
    <property type="match status" value="1"/>
</dbReference>
<keyword evidence="2" id="KW-0536">Nodulation</keyword>
<dbReference type="EMBL" id="FMTM01000001">
    <property type="protein sequence ID" value="SCW27626.1"/>
    <property type="molecule type" value="Genomic_DNA"/>
</dbReference>
<dbReference type="RefSeq" id="WP_092583027.1">
    <property type="nucleotide sequence ID" value="NZ_FMTM01000001.1"/>
</dbReference>
<dbReference type="InterPro" id="IPR005119">
    <property type="entry name" value="LysR_subst-bd"/>
</dbReference>
<dbReference type="SUPFAM" id="SSF46785">
    <property type="entry name" value="Winged helix' DNA-binding domain"/>
    <property type="match status" value="1"/>
</dbReference>
<dbReference type="InterPro" id="IPR000847">
    <property type="entry name" value="LysR_HTH_N"/>
</dbReference>
<reference evidence="8 9" key="1">
    <citation type="submission" date="2016-10" db="EMBL/GenBank/DDBJ databases">
        <authorList>
            <person name="de Groot N.N."/>
        </authorList>
    </citation>
    <scope>NUCLEOTIDE SEQUENCE [LARGE SCALE GENOMIC DNA]</scope>
    <source>
        <strain evidence="8 9">CGMCC 1.3401</strain>
    </source>
</reference>
<keyword evidence="4 8" id="KW-0238">DNA-binding</keyword>
<evidence type="ECO:0000256" key="5">
    <source>
        <dbReference type="ARBA" id="ARBA00023159"/>
    </source>
</evidence>
<gene>
    <name evidence="8" type="ORF">SAMN02927900_00017</name>
</gene>
<name>A0A1G4P5V4_9HYPH</name>
<evidence type="ECO:0000256" key="6">
    <source>
        <dbReference type="ARBA" id="ARBA00023163"/>
    </source>
</evidence>
<dbReference type="GO" id="GO:0003700">
    <property type="term" value="F:DNA-binding transcription factor activity"/>
    <property type="evidence" value="ECO:0007669"/>
    <property type="project" value="InterPro"/>
</dbReference>
<evidence type="ECO:0000313" key="9">
    <source>
        <dbReference type="Proteomes" id="UP000199542"/>
    </source>
</evidence>
<dbReference type="CDD" id="cd08460">
    <property type="entry name" value="PBP2_DntR_like_1"/>
    <property type="match status" value="1"/>
</dbReference>
<evidence type="ECO:0000256" key="2">
    <source>
        <dbReference type="ARBA" id="ARBA00022458"/>
    </source>
</evidence>
<dbReference type="InterPro" id="IPR050389">
    <property type="entry name" value="LysR-type_TF"/>
</dbReference>
<feature type="domain" description="HTH lysR-type" evidence="7">
    <location>
        <begin position="4"/>
        <end position="61"/>
    </location>
</feature>
<evidence type="ECO:0000256" key="3">
    <source>
        <dbReference type="ARBA" id="ARBA00023015"/>
    </source>
</evidence>
<dbReference type="PANTHER" id="PTHR30118:SF15">
    <property type="entry name" value="TRANSCRIPTIONAL REGULATORY PROTEIN"/>
    <property type="match status" value="1"/>
</dbReference>
<dbReference type="Gene3D" id="3.40.190.10">
    <property type="entry name" value="Periplasmic binding protein-like II"/>
    <property type="match status" value="2"/>
</dbReference>
<evidence type="ECO:0000256" key="1">
    <source>
        <dbReference type="ARBA" id="ARBA00009437"/>
    </source>
</evidence>
<dbReference type="InterPro" id="IPR036388">
    <property type="entry name" value="WH-like_DNA-bd_sf"/>
</dbReference>
<organism evidence="8 9">
    <name type="scientific">Rhizobium mongolense subsp. loessense</name>
    <dbReference type="NCBI Taxonomy" id="158890"/>
    <lineage>
        <taxon>Bacteria</taxon>
        <taxon>Pseudomonadati</taxon>
        <taxon>Pseudomonadota</taxon>
        <taxon>Alphaproteobacteria</taxon>
        <taxon>Hyphomicrobiales</taxon>
        <taxon>Rhizobiaceae</taxon>
        <taxon>Rhizobium/Agrobacterium group</taxon>
        <taxon>Rhizobium</taxon>
    </lineage>
</organism>
<keyword evidence="6" id="KW-0804">Transcription</keyword>
<evidence type="ECO:0000313" key="8">
    <source>
        <dbReference type="EMBL" id="SCW27626.1"/>
    </source>
</evidence>
<evidence type="ECO:0000256" key="4">
    <source>
        <dbReference type="ARBA" id="ARBA00023125"/>
    </source>
</evidence>
<proteinExistence type="inferred from homology"/>